<dbReference type="OrthoDB" id="2963168at2759"/>
<feature type="transmembrane region" description="Helical" evidence="2">
    <location>
        <begin position="279"/>
        <end position="303"/>
    </location>
</feature>
<proteinExistence type="predicted"/>
<sequence>MGAKLLPDPSAAMLNLSALAYLLGVSAITWCITRTTERYSLLAKKTWTTIPWARICLLLALVVAWLYLTMTGVLLHGAPRQHESHRCSIAIIMCLICYCVNKALVYLCLIERVRAVWNTSQQRWRSPVYLFCLSLLLPVIGTLAGLLIPQATHYVYSGYCIIGISHPSSIFLIAYDIFINLFLTGMFVVPLVRARIRSAWLRTVAIRSIISLSAASPYTGLYMDLESRPILRLKEYTGVSQPSSSFLIAYDVFLNLFLTGMFVVPLVRAKIRSVWLRTVAIRSIVATLIALLTTSVNCAVSNVLDGSEAIWICLGGCAVDIAIGSVVLYWALHGPGESSNSEAKGVYLSPIGDIPTFQPAAFESIAGTQDRSTVSHNPPHPDNRSETTVAVSDVCIPSLEKPKPAIQNDRYQVLFVQDPPRKRLTGIL</sequence>
<dbReference type="AlphaFoldDB" id="A0A8H3G930"/>
<evidence type="ECO:0000313" key="3">
    <source>
        <dbReference type="EMBL" id="CAE6443691.1"/>
    </source>
</evidence>
<feature type="transmembrane region" description="Helical" evidence="2">
    <location>
        <begin position="52"/>
        <end position="68"/>
    </location>
</feature>
<name>A0A8H3G930_9AGAM</name>
<feature type="transmembrane region" description="Helical" evidence="2">
    <location>
        <begin position="88"/>
        <end position="107"/>
    </location>
</feature>
<comment type="caution">
    <text evidence="3">The sequence shown here is derived from an EMBL/GenBank/DDBJ whole genome shotgun (WGS) entry which is preliminary data.</text>
</comment>
<evidence type="ECO:0000256" key="2">
    <source>
        <dbReference type="SAM" id="Phobius"/>
    </source>
</evidence>
<evidence type="ECO:0000256" key="1">
    <source>
        <dbReference type="SAM" id="MobiDB-lite"/>
    </source>
</evidence>
<dbReference type="EMBL" id="CAJMWW010000102">
    <property type="protein sequence ID" value="CAE6443691.1"/>
    <property type="molecule type" value="Genomic_DNA"/>
</dbReference>
<dbReference type="PANTHER" id="PTHR38848">
    <property type="entry name" value="G-PROTEIN COUPLED RECEPTORS FAMILY 3 PROFILE DOMAIN-CONTAINING PROTEIN"/>
    <property type="match status" value="1"/>
</dbReference>
<keyword evidence="2" id="KW-0472">Membrane</keyword>
<protein>
    <submittedName>
        <fullName evidence="3">Uncharacterized protein</fullName>
    </submittedName>
</protein>
<feature type="transmembrane region" description="Helical" evidence="2">
    <location>
        <begin position="309"/>
        <end position="332"/>
    </location>
</feature>
<gene>
    <name evidence="3" type="ORF">RDB_LOCUS104754</name>
</gene>
<feature type="transmembrane region" description="Helical" evidence="2">
    <location>
        <begin position="243"/>
        <end position="267"/>
    </location>
</feature>
<reference evidence="3" key="1">
    <citation type="submission" date="2021-01" db="EMBL/GenBank/DDBJ databases">
        <authorList>
            <person name="Kaushik A."/>
        </authorList>
    </citation>
    <scope>NUCLEOTIDE SEQUENCE</scope>
    <source>
        <strain evidence="3">AG3-T5</strain>
    </source>
</reference>
<feature type="transmembrane region" description="Helical" evidence="2">
    <location>
        <begin position="128"/>
        <end position="148"/>
    </location>
</feature>
<feature type="transmembrane region" description="Helical" evidence="2">
    <location>
        <begin position="12"/>
        <end position="32"/>
    </location>
</feature>
<feature type="transmembrane region" description="Helical" evidence="2">
    <location>
        <begin position="168"/>
        <end position="192"/>
    </location>
</feature>
<keyword evidence="2" id="KW-1133">Transmembrane helix</keyword>
<dbReference type="Proteomes" id="UP000663841">
    <property type="component" value="Unassembled WGS sequence"/>
</dbReference>
<organism evidence="3 4">
    <name type="scientific">Rhizoctonia solani</name>
    <dbReference type="NCBI Taxonomy" id="456999"/>
    <lineage>
        <taxon>Eukaryota</taxon>
        <taxon>Fungi</taxon>
        <taxon>Dikarya</taxon>
        <taxon>Basidiomycota</taxon>
        <taxon>Agaricomycotina</taxon>
        <taxon>Agaricomycetes</taxon>
        <taxon>Cantharellales</taxon>
        <taxon>Ceratobasidiaceae</taxon>
        <taxon>Rhizoctonia</taxon>
    </lineage>
</organism>
<feature type="transmembrane region" description="Helical" evidence="2">
    <location>
        <begin position="204"/>
        <end position="223"/>
    </location>
</feature>
<dbReference type="PANTHER" id="PTHR38848:SF3">
    <property type="entry name" value="G-PROTEIN COUPLED RECEPTORS FAMILY 3 PROFILE DOMAIN-CONTAINING PROTEIN"/>
    <property type="match status" value="1"/>
</dbReference>
<feature type="region of interest" description="Disordered" evidence="1">
    <location>
        <begin position="368"/>
        <end position="388"/>
    </location>
</feature>
<keyword evidence="2" id="KW-0812">Transmembrane</keyword>
<accession>A0A8H3G930</accession>
<evidence type="ECO:0000313" key="4">
    <source>
        <dbReference type="Proteomes" id="UP000663841"/>
    </source>
</evidence>